<keyword evidence="2" id="KW-1185">Reference proteome</keyword>
<reference evidence="2" key="1">
    <citation type="submission" date="2020-08" db="EMBL/GenBank/DDBJ databases">
        <title>Lacibacter sp. S13-6-6 genome sequencing.</title>
        <authorList>
            <person name="Jin L."/>
        </authorList>
    </citation>
    <scope>NUCLEOTIDE SEQUENCE [LARGE SCALE GENOMIC DNA]</scope>
    <source>
        <strain evidence="2">S13-6-6</strain>
    </source>
</reference>
<sequence length="372" mass="40853">MITRLTLILSVTLLMCVRASTQIRIYSNEFLNIGAGSRAFGMGGAQVASVSDATAGYWNPAGLTAVKNDPSLSLMHAEYFAGIGKYDFGALAIPVANNKRTIGLSFLRFAVDDIPNTLYLIEPDGSVNYANLRSFSSADYAVILSVAQKIKETENKSISVGVNAKVIHRKVGSFATAWGFGLDVGFQMKGKNWSVGAAARDITTTFNAWSFTFTEREKEVLFLTNNEIPVKSTELTAPRLVIGGAYDFRFRKNLSLKAEVNLDLTFDGQRNTVISSDVINADPRIGAELNIKNVFFLRGGIFNFQKTLADGDTLNQKKVWIYQPGAGAGFKLGNSFYVDYAFTNLANQSNPLYTHIVSLRLDLMKPKNQKKK</sequence>
<proteinExistence type="predicted"/>
<dbReference type="AlphaFoldDB" id="A0A7G5XK09"/>
<protein>
    <submittedName>
        <fullName evidence="1">PorV/PorQ family protein</fullName>
    </submittedName>
</protein>
<dbReference type="EMBL" id="CP060007">
    <property type="protein sequence ID" value="QNA45812.1"/>
    <property type="molecule type" value="Genomic_DNA"/>
</dbReference>
<dbReference type="NCBIfam" id="NF033709">
    <property type="entry name" value="PorV_fam"/>
    <property type="match status" value="1"/>
</dbReference>
<gene>
    <name evidence="1" type="ORF">H4075_06340</name>
</gene>
<evidence type="ECO:0000313" key="2">
    <source>
        <dbReference type="Proteomes" id="UP000515344"/>
    </source>
</evidence>
<accession>A0A7G5XK09</accession>
<dbReference type="KEGG" id="lacs:H4075_06340"/>
<dbReference type="Proteomes" id="UP000515344">
    <property type="component" value="Chromosome"/>
</dbReference>
<evidence type="ECO:0000313" key="1">
    <source>
        <dbReference type="EMBL" id="QNA45812.1"/>
    </source>
</evidence>
<name>A0A7G5XK09_9BACT</name>
<dbReference type="Gene3D" id="2.40.160.60">
    <property type="entry name" value="Outer membrane protein transport protein (OMPP1/FadL/TodX)"/>
    <property type="match status" value="1"/>
</dbReference>
<dbReference type="RefSeq" id="WP_182805192.1">
    <property type="nucleotide sequence ID" value="NZ_CP060007.1"/>
</dbReference>
<organism evidence="1 2">
    <name type="scientific">Lacibacter sediminis</name>
    <dbReference type="NCBI Taxonomy" id="2760713"/>
    <lineage>
        <taxon>Bacteria</taxon>
        <taxon>Pseudomonadati</taxon>
        <taxon>Bacteroidota</taxon>
        <taxon>Chitinophagia</taxon>
        <taxon>Chitinophagales</taxon>
        <taxon>Chitinophagaceae</taxon>
        <taxon>Lacibacter</taxon>
    </lineage>
</organism>